<dbReference type="Pfam" id="PF13966">
    <property type="entry name" value="zf-RVT"/>
    <property type="match status" value="1"/>
</dbReference>
<evidence type="ECO:0000259" key="3">
    <source>
        <dbReference type="Pfam" id="PF14111"/>
    </source>
</evidence>
<reference evidence="4 5" key="1">
    <citation type="submission" date="2023-10" db="EMBL/GenBank/DDBJ databases">
        <title>Chromosome-scale genome assembly provides insights into flower coloration mechanisms of Canna indica.</title>
        <authorList>
            <person name="Li C."/>
        </authorList>
    </citation>
    <scope>NUCLEOTIDE SEQUENCE [LARGE SCALE GENOMIC DNA]</scope>
    <source>
        <tissue evidence="4">Flower</tissue>
    </source>
</reference>
<feature type="compositionally biased region" description="Basic and acidic residues" evidence="1">
    <location>
        <begin position="1"/>
        <end position="10"/>
    </location>
</feature>
<dbReference type="InterPro" id="IPR040256">
    <property type="entry name" value="At4g02000-like"/>
</dbReference>
<dbReference type="AlphaFoldDB" id="A0AAQ3KEP7"/>
<dbReference type="InterPro" id="IPR026960">
    <property type="entry name" value="RVT-Znf"/>
</dbReference>
<name>A0AAQ3KEP7_9LILI</name>
<protein>
    <recommendedName>
        <fullName evidence="6">Reverse transcriptase zinc-binding domain-containing protein</fullName>
    </recommendedName>
</protein>
<proteinExistence type="predicted"/>
<evidence type="ECO:0000259" key="2">
    <source>
        <dbReference type="Pfam" id="PF13966"/>
    </source>
</evidence>
<dbReference type="PANTHER" id="PTHR31286">
    <property type="entry name" value="GLYCINE-RICH CELL WALL STRUCTURAL PROTEIN 1.8-LIKE"/>
    <property type="match status" value="1"/>
</dbReference>
<evidence type="ECO:0008006" key="6">
    <source>
        <dbReference type="Google" id="ProtNLM"/>
    </source>
</evidence>
<dbReference type="InterPro" id="IPR025558">
    <property type="entry name" value="DUF4283"/>
</dbReference>
<dbReference type="PANTHER" id="PTHR31286:SF99">
    <property type="entry name" value="DUF4283 DOMAIN-CONTAINING PROTEIN"/>
    <property type="match status" value="1"/>
</dbReference>
<evidence type="ECO:0000313" key="4">
    <source>
        <dbReference type="EMBL" id="WOL07227.1"/>
    </source>
</evidence>
<dbReference type="Proteomes" id="UP001327560">
    <property type="component" value="Chromosome 5"/>
</dbReference>
<evidence type="ECO:0000313" key="5">
    <source>
        <dbReference type="Proteomes" id="UP001327560"/>
    </source>
</evidence>
<dbReference type="Pfam" id="PF14111">
    <property type="entry name" value="DUF4283"/>
    <property type="match status" value="1"/>
</dbReference>
<sequence length="603" mass="69342">MEGGSREESGVRSLPTPTLKPKRPSDPATNLDEFTAFASRSSLNATPSLSNNPVNQIAPKKHSSWAALFREKTLPKIWKLNCSIQIIDLALRYFCFKFSNRDDMESVLSKGPWFLGGQVLLLTPWRVNFQPMFERIDTFPGLPVEYMQREILHQMAVFLGQPIKIDEVTLRGQRAKFARICVLWDLSKIVPNGFGSMELDGKISVKENTLVNKNPELDLLGPWQAINRKKRPMVKKKVEMEVKTSNGFKELRNLQESDRATPDLSELNVFTDNNSKMDIVNAQASLNPFKNKGKEILKANSSKDQLVGKPKLKNGPGMKLLSWNIRGGLKISGWDYLTILKKKYNFDMILLLETHLDEENSQYCIKKLGQKWTGSFVPGNGRAGGILFAWKIEFCEAKLKLGLAKKIGNGVDTDIMGDPWIGNIPFNWWPTYIDTHKIQSFKSILELTINREWNNSLIAEIFGPPLKERIQNIYIPNHDEKDKWIWSCNEKGKLNSKIAYNFLKENEGTLCSLNFNWKWLWNALVIPKAKTFAWKLLLGRLPTTCYLSRFTKVEQFKCFICNMHEDSSDHILFKCEFAMIFWNDFKNTLGYKFEFKDSWHNGS</sequence>
<dbReference type="EMBL" id="CP136894">
    <property type="protein sequence ID" value="WOL07227.1"/>
    <property type="molecule type" value="Genomic_DNA"/>
</dbReference>
<feature type="domain" description="Reverse transcriptase zinc-binding" evidence="2">
    <location>
        <begin position="496"/>
        <end position="582"/>
    </location>
</feature>
<evidence type="ECO:0000256" key="1">
    <source>
        <dbReference type="SAM" id="MobiDB-lite"/>
    </source>
</evidence>
<dbReference type="SUPFAM" id="SSF56219">
    <property type="entry name" value="DNase I-like"/>
    <property type="match status" value="1"/>
</dbReference>
<dbReference type="Gene3D" id="3.60.10.10">
    <property type="entry name" value="Endonuclease/exonuclease/phosphatase"/>
    <property type="match status" value="1"/>
</dbReference>
<feature type="region of interest" description="Disordered" evidence="1">
    <location>
        <begin position="1"/>
        <end position="30"/>
    </location>
</feature>
<dbReference type="InterPro" id="IPR036691">
    <property type="entry name" value="Endo/exonu/phosph_ase_sf"/>
</dbReference>
<gene>
    <name evidence="4" type="ORF">Cni_G15965</name>
</gene>
<organism evidence="4 5">
    <name type="scientific">Canna indica</name>
    <name type="common">Indian-shot</name>
    <dbReference type="NCBI Taxonomy" id="4628"/>
    <lineage>
        <taxon>Eukaryota</taxon>
        <taxon>Viridiplantae</taxon>
        <taxon>Streptophyta</taxon>
        <taxon>Embryophyta</taxon>
        <taxon>Tracheophyta</taxon>
        <taxon>Spermatophyta</taxon>
        <taxon>Magnoliopsida</taxon>
        <taxon>Liliopsida</taxon>
        <taxon>Zingiberales</taxon>
        <taxon>Cannaceae</taxon>
        <taxon>Canna</taxon>
    </lineage>
</organism>
<keyword evidence="5" id="KW-1185">Reference proteome</keyword>
<feature type="domain" description="DUF4283" evidence="3">
    <location>
        <begin position="72"/>
        <end position="131"/>
    </location>
</feature>
<accession>A0AAQ3KEP7</accession>